<feature type="domain" description="N-acetyltransferase" evidence="1">
    <location>
        <begin position="16"/>
        <end position="155"/>
    </location>
</feature>
<sequence length="217" mass="24848">MFGLTMHIINGTYPVKLRALRKEDLPTLVEHFSSMKIHLFTKGLFAQTLENETEWYEKRRKSEDDVAWCIVPLTNNGEDIPIGITSLHRLSARDNSSASGIIIWDSNWWGKGIASNCHLGRTLFAADYLNRWKINSSVRVENVASRRALEKVGYTVWGTEPCSTRRSGKWLSTHYLLWLHPDMQPFLFPEGTPSLYEAGIERAQLALEKARNVVEFP</sequence>
<dbReference type="Pfam" id="PF13302">
    <property type="entry name" value="Acetyltransf_3"/>
    <property type="match status" value="1"/>
</dbReference>
<reference evidence="2 3" key="1">
    <citation type="journal article" date="2015" name="Nature">
        <title>rRNA introns, odd ribosomes, and small enigmatic genomes across a large radiation of phyla.</title>
        <authorList>
            <person name="Brown C.T."/>
            <person name="Hug L.A."/>
            <person name="Thomas B.C."/>
            <person name="Sharon I."/>
            <person name="Castelle C.J."/>
            <person name="Singh A."/>
            <person name="Wilkins M.J."/>
            <person name="Williams K.H."/>
            <person name="Banfield J.F."/>
        </authorList>
    </citation>
    <scope>NUCLEOTIDE SEQUENCE [LARGE SCALE GENOMIC DNA]</scope>
</reference>
<name>A0A0G1GJN7_9BACT</name>
<evidence type="ECO:0000259" key="1">
    <source>
        <dbReference type="Pfam" id="PF13302"/>
    </source>
</evidence>
<dbReference type="PANTHER" id="PTHR43415:SF3">
    <property type="entry name" value="GNAT-FAMILY ACETYLTRANSFERASE"/>
    <property type="match status" value="1"/>
</dbReference>
<gene>
    <name evidence="2" type="ORF">UW23_C0021G0006</name>
</gene>
<accession>A0A0G1GJN7</accession>
<dbReference type="GO" id="GO:0016747">
    <property type="term" value="F:acyltransferase activity, transferring groups other than amino-acyl groups"/>
    <property type="evidence" value="ECO:0007669"/>
    <property type="project" value="InterPro"/>
</dbReference>
<dbReference type="InterPro" id="IPR000182">
    <property type="entry name" value="GNAT_dom"/>
</dbReference>
<dbReference type="InterPro" id="IPR016181">
    <property type="entry name" value="Acyl_CoA_acyltransferase"/>
</dbReference>
<dbReference type="Proteomes" id="UP000034069">
    <property type="component" value="Unassembled WGS sequence"/>
</dbReference>
<dbReference type="AlphaFoldDB" id="A0A0G1GJN7"/>
<protein>
    <submittedName>
        <fullName evidence="2">GCN5-related N-acetyltransferase</fullName>
    </submittedName>
</protein>
<evidence type="ECO:0000313" key="3">
    <source>
        <dbReference type="Proteomes" id="UP000034069"/>
    </source>
</evidence>
<dbReference type="PANTHER" id="PTHR43415">
    <property type="entry name" value="SPERMIDINE N(1)-ACETYLTRANSFERASE"/>
    <property type="match status" value="1"/>
</dbReference>
<organism evidence="2 3">
    <name type="scientific">Candidatus Collierbacteria bacterium GW2011_GWA1_44_12</name>
    <dbReference type="NCBI Taxonomy" id="1618376"/>
    <lineage>
        <taxon>Bacteria</taxon>
        <taxon>Candidatus Collieribacteriota</taxon>
    </lineage>
</organism>
<proteinExistence type="predicted"/>
<dbReference type="Gene3D" id="3.40.630.30">
    <property type="match status" value="1"/>
</dbReference>
<evidence type="ECO:0000313" key="2">
    <source>
        <dbReference type="EMBL" id="KKT35146.1"/>
    </source>
</evidence>
<comment type="caution">
    <text evidence="2">The sequence shown here is derived from an EMBL/GenBank/DDBJ whole genome shotgun (WGS) entry which is preliminary data.</text>
</comment>
<dbReference type="SUPFAM" id="SSF55729">
    <property type="entry name" value="Acyl-CoA N-acyltransferases (Nat)"/>
    <property type="match status" value="1"/>
</dbReference>
<dbReference type="EMBL" id="LCHN01000021">
    <property type="protein sequence ID" value="KKT35146.1"/>
    <property type="molecule type" value="Genomic_DNA"/>
</dbReference>
<keyword evidence="2" id="KW-0808">Transferase</keyword>